<keyword evidence="10" id="KW-1185">Reference proteome</keyword>
<evidence type="ECO:0000256" key="1">
    <source>
        <dbReference type="ARBA" id="ARBA00005755"/>
    </source>
</evidence>
<reference evidence="9 10" key="1">
    <citation type="journal article" date="2010" name="Stand. Genomic Sci.">
        <title>Complete genome sequence of Ignisphaera aggregans type strain (AQ1.S1).</title>
        <authorList>
            <person name="Goker M."/>
            <person name="Held B."/>
            <person name="Lapidus A."/>
            <person name="Nolan M."/>
            <person name="Spring S."/>
            <person name="Yasawong M."/>
            <person name="Lucas S."/>
            <person name="Glavina Del Rio T."/>
            <person name="Tice H."/>
            <person name="Cheng J.F."/>
            <person name="Goodwin L."/>
            <person name="Tapia R."/>
            <person name="Pitluck S."/>
            <person name="Liolios K."/>
            <person name="Ivanova N."/>
            <person name="Mavromatis K."/>
            <person name="Mikhailova N."/>
            <person name="Pati A."/>
            <person name="Chen A."/>
            <person name="Palaniappan K."/>
            <person name="Brambilla E."/>
            <person name="Land M."/>
            <person name="Hauser L."/>
            <person name="Chang Y.J."/>
            <person name="Jeffries C.D."/>
            <person name="Brettin T."/>
            <person name="Detter J.C."/>
            <person name="Han C."/>
            <person name="Rohde M."/>
            <person name="Sikorski J."/>
            <person name="Woyke T."/>
            <person name="Bristow J."/>
            <person name="Eisen J.A."/>
            <person name="Markowitz V."/>
            <person name="Hugenholtz P."/>
            <person name="Kyrpides N.C."/>
            <person name="Klenk H.P."/>
        </authorList>
    </citation>
    <scope>NUCLEOTIDE SEQUENCE [LARGE SCALE GENOMIC DNA]</scope>
    <source>
        <strain evidence="10">DSM 17230 / JCM 13409 / AQ1.S1</strain>
    </source>
</reference>
<dbReference type="PRINTS" id="PR00106">
    <property type="entry name" value="DNAPOLB"/>
</dbReference>
<dbReference type="InterPro" id="IPR050240">
    <property type="entry name" value="DNA_pol_type-B"/>
</dbReference>
<evidence type="ECO:0000313" key="9">
    <source>
        <dbReference type="EMBL" id="ADM28763.1"/>
    </source>
</evidence>
<keyword evidence="3" id="KW-0808">Transferase</keyword>
<dbReference type="GO" id="GO:0003677">
    <property type="term" value="F:DNA binding"/>
    <property type="evidence" value="ECO:0007669"/>
    <property type="project" value="UniProtKB-KW"/>
</dbReference>
<evidence type="ECO:0000256" key="5">
    <source>
        <dbReference type="ARBA" id="ARBA00022932"/>
    </source>
</evidence>
<organism evidence="9 10">
    <name type="scientific">Ignisphaera aggregans (strain DSM 17230 / JCM 13409 / AQ1.S1)</name>
    <dbReference type="NCBI Taxonomy" id="583356"/>
    <lineage>
        <taxon>Archaea</taxon>
        <taxon>Thermoproteota</taxon>
        <taxon>Thermoprotei</taxon>
        <taxon>Desulfurococcales</taxon>
        <taxon>Desulfurococcaceae</taxon>
        <taxon>Ignisphaera</taxon>
    </lineage>
</organism>
<dbReference type="GO" id="GO:0003887">
    <property type="term" value="F:DNA-directed DNA polymerase activity"/>
    <property type="evidence" value="ECO:0007669"/>
    <property type="project" value="UniProtKB-KW"/>
</dbReference>
<dbReference type="BioCyc" id="IAGG583356:GHAH-1960-MONOMER"/>
<accession>E0STH7</accession>
<name>E0STH7_IGNAA</name>
<sequence>MLDVIIVWGEKGKVEKVIRVNEDGSFEEAQHRPWFVALRFMGAKGIVDYREVPLKFYVFSEKTWRYEKASDNSYIIYTETPSDVRRVATLYDDNGIPHALSNIRYKARVSLDLSDSLFGLKVPAILHYSLDELENVIRELIEKMKTVKVLGFDIEVEAKGSFPRPGDRVFIVSLCWDGLLDDSEECVVLEGDSVFEFMKHIEKVRPNYILGFVSNTFDIPYLTAYIKELQLTREGILTDTVAIPHIDLAEVLEQHGSGFGLPFGSRLALDDIAKKMALIKNVEELEIESSIDRNRIWLEYQNVREKVVRYAETDAKLTLRIGKEVLKTLLSLYLLTGISPSTIQVLPSFGSIAEYSVLDVVRRKYGKVYQVRSAKYTAKELIDGIAFYKKGTKEHFLREGLWENVAYLDFNMLYPTIYYSYKLDPEGVCIGNGFRIYLVDRDKDGDIAVKESIPIDVSFTGGDVYDVLRYFYEGRKVTKKIKKEFPGIDQAMKILANSAYGMFSKGRGGAVNEVLAGFIFFKSSHIFQSTLGIIKNMGLNYVYGATDSFFVLLNNIDPKELEEKLNRAIQSRFGSEFSIKFEGICRKFVLLKRKTYVCVLENDEGKEVLIKGMEKLELPQVVKDNLPEIFERVLNGEDWRKVIDEYMKSAGIRELFVKVSKRISDLYDEEERRFKNPNSNRTKAILVKYLYDEGQHLSGSGHLQFYFTDDSLPNTSVVAYYLNSNRSIAGKKAVMVLIDYDEGNATTYECGLVDYKSRRELSGTFFCVERRLSRSEVEELAKIKAGRVVDYLKQIETMTKQKKLL</sequence>
<dbReference type="PANTHER" id="PTHR10322:SF23">
    <property type="entry name" value="DNA POLYMERASE DELTA CATALYTIC SUBUNIT"/>
    <property type="match status" value="1"/>
</dbReference>
<dbReference type="InterPro" id="IPR036397">
    <property type="entry name" value="RNaseH_sf"/>
</dbReference>
<dbReference type="InterPro" id="IPR043502">
    <property type="entry name" value="DNA/RNA_pol_sf"/>
</dbReference>
<dbReference type="SUPFAM" id="SSF53098">
    <property type="entry name" value="Ribonuclease H-like"/>
    <property type="match status" value="1"/>
</dbReference>
<evidence type="ECO:0000256" key="6">
    <source>
        <dbReference type="ARBA" id="ARBA00023125"/>
    </source>
</evidence>
<evidence type="ECO:0000256" key="4">
    <source>
        <dbReference type="ARBA" id="ARBA00022695"/>
    </source>
</evidence>
<feature type="domain" description="DNA-directed DNA polymerase family B multifunctional" evidence="8">
    <location>
        <begin position="403"/>
        <end position="667"/>
    </location>
</feature>
<dbReference type="SMART" id="SM00486">
    <property type="entry name" value="POLBc"/>
    <property type="match status" value="1"/>
</dbReference>
<keyword evidence="5" id="KW-0239">DNA-directed DNA polymerase</keyword>
<dbReference type="STRING" id="583356.Igag_1971"/>
<dbReference type="SUPFAM" id="SSF56672">
    <property type="entry name" value="DNA/RNA polymerases"/>
    <property type="match status" value="1"/>
</dbReference>
<dbReference type="Proteomes" id="UP000001304">
    <property type="component" value="Chromosome"/>
</dbReference>
<dbReference type="PANTHER" id="PTHR10322">
    <property type="entry name" value="DNA POLYMERASE CATALYTIC SUBUNIT"/>
    <property type="match status" value="1"/>
</dbReference>
<evidence type="ECO:0000259" key="8">
    <source>
        <dbReference type="Pfam" id="PF00136"/>
    </source>
</evidence>
<dbReference type="InterPro" id="IPR006172">
    <property type="entry name" value="DNA-dir_DNA_pol_B"/>
</dbReference>
<keyword evidence="4" id="KW-0548">Nucleotidyltransferase</keyword>
<comment type="catalytic activity">
    <reaction evidence="7">
        <text>DNA(n) + a 2'-deoxyribonucleoside 5'-triphosphate = DNA(n+1) + diphosphate</text>
        <dbReference type="Rhea" id="RHEA:22508"/>
        <dbReference type="Rhea" id="RHEA-COMP:17339"/>
        <dbReference type="Rhea" id="RHEA-COMP:17340"/>
        <dbReference type="ChEBI" id="CHEBI:33019"/>
        <dbReference type="ChEBI" id="CHEBI:61560"/>
        <dbReference type="ChEBI" id="CHEBI:173112"/>
        <dbReference type="EC" id="2.7.7.7"/>
    </reaction>
</comment>
<dbReference type="InterPro" id="IPR012337">
    <property type="entry name" value="RNaseH-like_sf"/>
</dbReference>
<keyword evidence="6" id="KW-0238">DNA-binding</keyword>
<evidence type="ECO:0000256" key="2">
    <source>
        <dbReference type="ARBA" id="ARBA00012417"/>
    </source>
</evidence>
<dbReference type="Gene3D" id="3.30.420.10">
    <property type="entry name" value="Ribonuclease H-like superfamily/Ribonuclease H"/>
    <property type="match status" value="1"/>
</dbReference>
<dbReference type="Gene3D" id="3.90.1600.10">
    <property type="entry name" value="Palm domain of DNA polymerase"/>
    <property type="match status" value="1"/>
</dbReference>
<dbReference type="GO" id="GO:0000166">
    <property type="term" value="F:nucleotide binding"/>
    <property type="evidence" value="ECO:0007669"/>
    <property type="project" value="InterPro"/>
</dbReference>
<dbReference type="InterPro" id="IPR023211">
    <property type="entry name" value="DNA_pol_palm_dom_sf"/>
</dbReference>
<protein>
    <recommendedName>
        <fullName evidence="2">DNA-directed DNA polymerase</fullName>
        <ecNumber evidence="2">2.7.7.7</ecNumber>
    </recommendedName>
</protein>
<dbReference type="EC" id="2.7.7.7" evidence="2"/>
<dbReference type="KEGG" id="iag:Igag_1971"/>
<evidence type="ECO:0000313" key="10">
    <source>
        <dbReference type="Proteomes" id="UP000001304"/>
    </source>
</evidence>
<evidence type="ECO:0000256" key="7">
    <source>
        <dbReference type="ARBA" id="ARBA00049244"/>
    </source>
</evidence>
<dbReference type="HOGENOM" id="CLU_349731_0_0_2"/>
<gene>
    <name evidence="9" type="ordered locus">Igag_1971</name>
</gene>
<dbReference type="AlphaFoldDB" id="E0STH7"/>
<proteinExistence type="inferred from homology"/>
<dbReference type="EMBL" id="CP002098">
    <property type="protein sequence ID" value="ADM28763.1"/>
    <property type="molecule type" value="Genomic_DNA"/>
</dbReference>
<dbReference type="Pfam" id="PF00136">
    <property type="entry name" value="DNA_pol_B"/>
    <property type="match status" value="1"/>
</dbReference>
<dbReference type="InterPro" id="IPR006134">
    <property type="entry name" value="DNA-dir_DNA_pol_B_multi_dom"/>
</dbReference>
<comment type="similarity">
    <text evidence="1">Belongs to the DNA polymerase type-B family.</text>
</comment>
<evidence type="ECO:0000256" key="3">
    <source>
        <dbReference type="ARBA" id="ARBA00022679"/>
    </source>
</evidence>